<dbReference type="EMBL" id="AMCV02000026">
    <property type="protein sequence ID" value="TDZ17848.1"/>
    <property type="molecule type" value="Genomic_DNA"/>
</dbReference>
<gene>
    <name evidence="2" type="ORF">Cob_v009235</name>
</gene>
<reference evidence="3" key="2">
    <citation type="journal article" date="2019" name="Mol. Plant Microbe Interact.">
        <title>Genome sequence resources for four phytopathogenic fungi from the Colletotrichum orbiculare species complex.</title>
        <authorList>
            <person name="Gan P."/>
            <person name="Tsushima A."/>
            <person name="Narusaka M."/>
            <person name="Narusaka Y."/>
            <person name="Takano Y."/>
            <person name="Kubo Y."/>
            <person name="Shirasu K."/>
        </authorList>
    </citation>
    <scope>GENOME REANNOTATION</scope>
    <source>
        <strain evidence="3">104-T / ATCC 96160 / CBS 514.97 / LARS 414 / MAFF 240422</strain>
    </source>
</reference>
<evidence type="ECO:0000313" key="3">
    <source>
        <dbReference type="Proteomes" id="UP000014480"/>
    </source>
</evidence>
<proteinExistence type="predicted"/>
<dbReference type="Proteomes" id="UP000014480">
    <property type="component" value="Unassembled WGS sequence"/>
</dbReference>
<sequence>MNELPHKPRLLDCLDSPEAVHHTEDDLILPLGPMLVPVRNRLSREASTPDVKYFAYFLHRNRRELSRCLEEFGRDGKAGSEDPLSDSPTLNSNPDKTELLDSWAANEMEAAEHRHPEENFGGVRNFDDDDEDRDDDVQDIKEAEVVEFVQQSLSYNWFAQSLQVEISLMPQDEDDGPQYVRRHVSQCILENLPTETFTRTKSASTHQVAFKVPWEELIRLKTQSVQHHISLGTLILAPIVVTRTANGAQISSIKEYLDQMWPLNILRQPYQTRLD</sequence>
<evidence type="ECO:0000313" key="2">
    <source>
        <dbReference type="EMBL" id="TDZ17848.1"/>
    </source>
</evidence>
<feature type="region of interest" description="Disordered" evidence="1">
    <location>
        <begin position="74"/>
        <end position="97"/>
    </location>
</feature>
<name>A0A484FJ06_COLOR</name>
<dbReference type="AlphaFoldDB" id="A0A484FJ06"/>
<reference evidence="3" key="1">
    <citation type="journal article" date="2013" name="New Phytol.">
        <title>Comparative genomic and transcriptomic analyses reveal the hemibiotrophic stage shift of Colletotrichum fungi.</title>
        <authorList>
            <person name="Gan P."/>
            <person name="Ikeda K."/>
            <person name="Irieda H."/>
            <person name="Narusaka M."/>
            <person name="O'Connell R.J."/>
            <person name="Narusaka Y."/>
            <person name="Takano Y."/>
            <person name="Kubo Y."/>
            <person name="Shirasu K."/>
        </authorList>
    </citation>
    <scope>NUCLEOTIDE SEQUENCE [LARGE SCALE GENOMIC DNA]</scope>
    <source>
        <strain evidence="3">104-T / ATCC 96160 / CBS 514.97 / LARS 414 / MAFF 240422</strain>
    </source>
</reference>
<accession>A0A484FJ06</accession>
<comment type="caution">
    <text evidence="2">The sequence shown here is derived from an EMBL/GenBank/DDBJ whole genome shotgun (WGS) entry which is preliminary data.</text>
</comment>
<organism evidence="2 3">
    <name type="scientific">Colletotrichum orbiculare (strain 104-T / ATCC 96160 / CBS 514.97 / LARS 414 / MAFF 240422)</name>
    <name type="common">Cucumber anthracnose fungus</name>
    <name type="synonym">Colletotrichum lagenarium</name>
    <dbReference type="NCBI Taxonomy" id="1213857"/>
    <lineage>
        <taxon>Eukaryota</taxon>
        <taxon>Fungi</taxon>
        <taxon>Dikarya</taxon>
        <taxon>Ascomycota</taxon>
        <taxon>Pezizomycotina</taxon>
        <taxon>Sordariomycetes</taxon>
        <taxon>Hypocreomycetidae</taxon>
        <taxon>Glomerellales</taxon>
        <taxon>Glomerellaceae</taxon>
        <taxon>Colletotrichum</taxon>
        <taxon>Colletotrichum orbiculare species complex</taxon>
    </lineage>
</organism>
<evidence type="ECO:0000256" key="1">
    <source>
        <dbReference type="SAM" id="MobiDB-lite"/>
    </source>
</evidence>
<protein>
    <submittedName>
        <fullName evidence="2">Uncharacterized protein</fullName>
    </submittedName>
</protein>
<feature type="region of interest" description="Disordered" evidence="1">
    <location>
        <begin position="109"/>
        <end position="135"/>
    </location>
</feature>
<keyword evidence="3" id="KW-1185">Reference proteome</keyword>